<dbReference type="Pfam" id="PF04954">
    <property type="entry name" value="SIP"/>
    <property type="match status" value="1"/>
</dbReference>
<evidence type="ECO:0000256" key="2">
    <source>
        <dbReference type="ARBA" id="ARBA00022679"/>
    </source>
</evidence>
<evidence type="ECO:0000259" key="4">
    <source>
        <dbReference type="PROSITE" id="PS51384"/>
    </source>
</evidence>
<dbReference type="InterPro" id="IPR017938">
    <property type="entry name" value="Riboflavin_synthase-like_b-brl"/>
</dbReference>
<dbReference type="InterPro" id="IPR016461">
    <property type="entry name" value="COMT-like"/>
</dbReference>
<dbReference type="InterPro" id="IPR001077">
    <property type="entry name" value="COMT_C"/>
</dbReference>
<dbReference type="InterPro" id="IPR036388">
    <property type="entry name" value="WH-like_DNA-bd_sf"/>
</dbReference>
<keyword evidence="3" id="KW-0949">S-adenosyl-L-methionine</keyword>
<dbReference type="InterPro" id="IPR012967">
    <property type="entry name" value="COMT_dimerisation"/>
</dbReference>
<dbReference type="InterPro" id="IPR036390">
    <property type="entry name" value="WH_DNA-bd_sf"/>
</dbReference>
<dbReference type="InterPro" id="IPR039261">
    <property type="entry name" value="FNR_nucleotide-bd"/>
</dbReference>
<dbReference type="SUPFAM" id="SSF63380">
    <property type="entry name" value="Riboflavin synthase domain-like"/>
    <property type="match status" value="1"/>
</dbReference>
<evidence type="ECO:0000313" key="6">
    <source>
        <dbReference type="Proteomes" id="UP001365781"/>
    </source>
</evidence>
<reference evidence="5 6" key="1">
    <citation type="submission" date="2024-03" db="EMBL/GenBank/DDBJ databases">
        <title>First Report of Pectobacterium brasiliscabiei causing potato scab in china.</title>
        <authorList>
            <person name="Handique U."/>
        </authorList>
    </citation>
    <scope>NUCLEOTIDE SEQUENCE [LARGE SCALE GENOMIC DNA]</scope>
    <source>
        <strain evidence="5 6">ZRIMU1503</strain>
    </source>
</reference>
<dbReference type="Gene3D" id="1.10.287.1350">
    <property type="match status" value="1"/>
</dbReference>
<dbReference type="CDD" id="cd06193">
    <property type="entry name" value="siderophore_interacting"/>
    <property type="match status" value="1"/>
</dbReference>
<name>A0ABU8G5T2_9ACTN</name>
<dbReference type="Proteomes" id="UP001365781">
    <property type="component" value="Unassembled WGS sequence"/>
</dbReference>
<sequence length="621" mass="67069">MPKTSRRLTVRPPTLREVEVVRTVDITPGMRRITLSGEQLRAFTTADGFARPAFESPGFDDDLAFYFPYPGQRDPVLPVQGEAKLTVPKGPRPLSRAYTVRRWDPEAGELDVDFVKHGVGAGTTWAHRTRPGDRIHLSGPSTSKAFPTGADWLLVAGDDTALPAIGRLLDELPPDARAQVFIEIAEEAHRQELREPPGVDVTWLVRPGAATGTVSPLTEAVRGARWWSGQAFVWLAGEHTAVRDIRRHLVEDRGVPKEDIDFAGYWRRSAVVALASDGAVPDPERTVTPFQKLHDLTGLVAPIAIRTAVELGVPDLLSRGVAGVTELAAKVGADERALGKLLRYLHALDVVTETEQGHYALTPVGDVLTLEFIADRLHSAGVVGREMLGIHGLTESVRTGRPAYASVTGQAFADVRAEQDYEDRHLERLAKFQPALAEPIATSGLLDGVEHLVIHSGGAGAHAREYVAAYESLRVTICALPAQADWLRRDLPATIPDEQQRTRVGVLEQSVFEPGPAADAVLISRAFKTLPDADAAHALRRAAENLVPGGRVLLIEEVIDTDEPDEHDGEEDLIGLVCHGSGLRTAAELDAVIARAGLTRAAARTVGLGATVQELLRSASD</sequence>
<comment type="caution">
    <text evidence="5">The sequence shown here is derived from an EMBL/GenBank/DDBJ whole genome shotgun (WGS) entry which is preliminary data.</text>
</comment>
<accession>A0ABU8G5T2</accession>
<evidence type="ECO:0000313" key="5">
    <source>
        <dbReference type="EMBL" id="MEI5607734.1"/>
    </source>
</evidence>
<dbReference type="PANTHER" id="PTHR30157:SF0">
    <property type="entry name" value="NADPH-DEPENDENT FERRIC-CHELATE REDUCTASE"/>
    <property type="match status" value="1"/>
</dbReference>
<evidence type="ECO:0000256" key="3">
    <source>
        <dbReference type="ARBA" id="ARBA00022691"/>
    </source>
</evidence>
<dbReference type="PANTHER" id="PTHR30157">
    <property type="entry name" value="FERRIC REDUCTASE, NADPH-DEPENDENT"/>
    <property type="match status" value="1"/>
</dbReference>
<dbReference type="InterPro" id="IPR007037">
    <property type="entry name" value="SIP_rossman_dom"/>
</dbReference>
<dbReference type="Pfam" id="PF00891">
    <property type="entry name" value="Methyltransf_2"/>
    <property type="match status" value="1"/>
</dbReference>
<keyword evidence="2" id="KW-0808">Transferase</keyword>
<dbReference type="EMBL" id="JBBAYM010000001">
    <property type="protein sequence ID" value="MEI5607734.1"/>
    <property type="molecule type" value="Genomic_DNA"/>
</dbReference>
<dbReference type="InterPro" id="IPR017927">
    <property type="entry name" value="FAD-bd_FR_type"/>
</dbReference>
<keyword evidence="6" id="KW-1185">Reference proteome</keyword>
<dbReference type="RefSeq" id="WP_336535416.1">
    <property type="nucleotide sequence ID" value="NZ_JBBAYL010000002.1"/>
</dbReference>
<proteinExistence type="predicted"/>
<dbReference type="InterPro" id="IPR029063">
    <property type="entry name" value="SAM-dependent_MTases_sf"/>
</dbReference>
<dbReference type="SUPFAM" id="SSF53335">
    <property type="entry name" value="S-adenosyl-L-methionine-dependent methyltransferases"/>
    <property type="match status" value="1"/>
</dbReference>
<gene>
    <name evidence="5" type="ORF">WB403_00990</name>
</gene>
<organism evidence="5 6">
    <name type="scientific">Streptomyces brasiliscabiei</name>
    <dbReference type="NCBI Taxonomy" id="2736302"/>
    <lineage>
        <taxon>Bacteria</taxon>
        <taxon>Bacillati</taxon>
        <taxon>Actinomycetota</taxon>
        <taxon>Actinomycetes</taxon>
        <taxon>Kitasatosporales</taxon>
        <taxon>Streptomycetaceae</taxon>
        <taxon>Streptomyces</taxon>
    </lineage>
</organism>
<dbReference type="PROSITE" id="PS51384">
    <property type="entry name" value="FAD_FR"/>
    <property type="match status" value="1"/>
</dbReference>
<protein>
    <submittedName>
        <fullName evidence="5">Siderophore-interacting protein</fullName>
    </submittedName>
</protein>
<dbReference type="Gene3D" id="1.10.10.10">
    <property type="entry name" value="Winged helix-like DNA-binding domain superfamily/Winged helix DNA-binding domain"/>
    <property type="match status" value="1"/>
</dbReference>
<dbReference type="Pfam" id="PF08021">
    <property type="entry name" value="FAD_binding_9"/>
    <property type="match status" value="1"/>
</dbReference>
<dbReference type="InterPro" id="IPR013113">
    <property type="entry name" value="SIP_FAD-bd"/>
</dbReference>
<dbReference type="Gene3D" id="2.40.30.10">
    <property type="entry name" value="Translation factors"/>
    <property type="match status" value="1"/>
</dbReference>
<dbReference type="Pfam" id="PF08100">
    <property type="entry name" value="Dimerisation"/>
    <property type="match status" value="1"/>
</dbReference>
<dbReference type="Gene3D" id="3.40.50.150">
    <property type="entry name" value="Vaccinia Virus protein VP39"/>
    <property type="match status" value="1"/>
</dbReference>
<feature type="domain" description="FAD-binding FR-type" evidence="4">
    <location>
        <begin position="13"/>
        <end position="147"/>
    </location>
</feature>
<dbReference type="PROSITE" id="PS51683">
    <property type="entry name" value="SAM_OMT_II"/>
    <property type="match status" value="1"/>
</dbReference>
<dbReference type="InterPro" id="IPR039374">
    <property type="entry name" value="SIP_fam"/>
</dbReference>
<dbReference type="Gene3D" id="3.40.50.80">
    <property type="entry name" value="Nucleotide-binding domain of ferredoxin-NADP reductase (FNR) module"/>
    <property type="match status" value="1"/>
</dbReference>
<evidence type="ECO:0000256" key="1">
    <source>
        <dbReference type="ARBA" id="ARBA00022603"/>
    </source>
</evidence>
<keyword evidence="1" id="KW-0489">Methyltransferase</keyword>
<dbReference type="SUPFAM" id="SSF46785">
    <property type="entry name" value="Winged helix' DNA-binding domain"/>
    <property type="match status" value="1"/>
</dbReference>